<feature type="region of interest" description="Disordered" evidence="1">
    <location>
        <begin position="1"/>
        <end position="55"/>
    </location>
</feature>
<evidence type="ECO:0000313" key="2">
    <source>
        <dbReference type="EMBL" id="KAG4411730.1"/>
    </source>
</evidence>
<reference evidence="2" key="1">
    <citation type="submission" date="2021-02" db="EMBL/GenBank/DDBJ databases">
        <title>Genome sequence Cadophora malorum strain M34.</title>
        <authorList>
            <person name="Stefanovic E."/>
            <person name="Vu D."/>
            <person name="Scully C."/>
            <person name="Dijksterhuis J."/>
            <person name="Roader J."/>
            <person name="Houbraken J."/>
        </authorList>
    </citation>
    <scope>NUCLEOTIDE SEQUENCE</scope>
    <source>
        <strain evidence="2">M34</strain>
    </source>
</reference>
<keyword evidence="3" id="KW-1185">Reference proteome</keyword>
<name>A0A8H7VZR7_9HELO</name>
<evidence type="ECO:0000256" key="1">
    <source>
        <dbReference type="SAM" id="MobiDB-lite"/>
    </source>
</evidence>
<proteinExistence type="predicted"/>
<dbReference type="AlphaFoldDB" id="A0A8H7VZR7"/>
<comment type="caution">
    <text evidence="2">The sequence shown here is derived from an EMBL/GenBank/DDBJ whole genome shotgun (WGS) entry which is preliminary data.</text>
</comment>
<protein>
    <submittedName>
        <fullName evidence="2">Uncharacterized protein</fullName>
    </submittedName>
</protein>
<sequence length="205" mass="22428">MSSFVRQSSQGIAATEHSTNGQNDGGNSPEAISQGNNEAAATGEASFNDSGFFEDNQSLTPRVDYKDFQLFQDDLPEIDPDTDKFFADADASAQDNARSFYMDSNVGDVQLDEGTPATQISGVEDDALFHNTIQEVAVTAVSDAVYKVLEDYELCSQSSYIPLSPPQDEDVAIDPVRVWVGSYLRHEHIAYQLSQPPYPVRESEA</sequence>
<dbReference type="Proteomes" id="UP000664132">
    <property type="component" value="Unassembled WGS sequence"/>
</dbReference>
<organism evidence="2 3">
    <name type="scientific">Cadophora malorum</name>
    <dbReference type="NCBI Taxonomy" id="108018"/>
    <lineage>
        <taxon>Eukaryota</taxon>
        <taxon>Fungi</taxon>
        <taxon>Dikarya</taxon>
        <taxon>Ascomycota</taxon>
        <taxon>Pezizomycotina</taxon>
        <taxon>Leotiomycetes</taxon>
        <taxon>Helotiales</taxon>
        <taxon>Ploettnerulaceae</taxon>
        <taxon>Cadophora</taxon>
    </lineage>
</organism>
<accession>A0A8H7VZR7</accession>
<dbReference type="EMBL" id="JAFJYH010000445">
    <property type="protein sequence ID" value="KAG4411730.1"/>
    <property type="molecule type" value="Genomic_DNA"/>
</dbReference>
<evidence type="ECO:0000313" key="3">
    <source>
        <dbReference type="Proteomes" id="UP000664132"/>
    </source>
</evidence>
<dbReference type="OrthoDB" id="3549168at2759"/>
<gene>
    <name evidence="2" type="ORF">IFR04_015141</name>
</gene>